<reference evidence="2" key="1">
    <citation type="submission" date="2015-01" db="EMBL/GenBank/DDBJ databases">
        <authorList>
            <person name="Andreevskaya M."/>
        </authorList>
    </citation>
    <scope>NUCLEOTIDE SEQUENCE [LARGE SCALE GENOMIC DNA]</scope>
    <source>
        <strain evidence="2">MKFS47</strain>
    </source>
</reference>
<dbReference type="Proteomes" id="UP000033166">
    <property type="component" value="Chromosome I"/>
</dbReference>
<dbReference type="AlphaFoldDB" id="A0A0D6DZG9"/>
<sequence>MDKHCIKCGKSSHRDQAKYCTNCGMALKDINGSVKINIKSNFTEYQKLLRLQEEQAKQLDETCQKIINFELKINVQV</sequence>
<dbReference type="EMBL" id="LN774769">
    <property type="protein sequence ID" value="CEN29171.1"/>
    <property type="molecule type" value="Genomic_DNA"/>
</dbReference>
<gene>
    <name evidence="1" type="ORF">LACPI_1971</name>
</gene>
<organism evidence="1 2">
    <name type="scientific">Pseudolactococcus piscium MKFS47</name>
    <dbReference type="NCBI Taxonomy" id="297352"/>
    <lineage>
        <taxon>Bacteria</taxon>
        <taxon>Bacillati</taxon>
        <taxon>Bacillota</taxon>
        <taxon>Bacilli</taxon>
        <taxon>Lactobacillales</taxon>
        <taxon>Streptococcaceae</taxon>
        <taxon>Pseudolactococcus</taxon>
    </lineage>
</organism>
<evidence type="ECO:0000313" key="1">
    <source>
        <dbReference type="EMBL" id="CEN29171.1"/>
    </source>
</evidence>
<dbReference type="KEGG" id="lpk:LACPI_1971"/>
<accession>A0A0D6DZG9</accession>
<evidence type="ECO:0000313" key="2">
    <source>
        <dbReference type="Proteomes" id="UP000033166"/>
    </source>
</evidence>
<evidence type="ECO:0008006" key="3">
    <source>
        <dbReference type="Google" id="ProtNLM"/>
    </source>
</evidence>
<dbReference type="RefSeq" id="WP_047916175.1">
    <property type="nucleotide sequence ID" value="NZ_LN774769.1"/>
</dbReference>
<dbReference type="HOGENOM" id="CLU_2633659_0_0_9"/>
<name>A0A0D6DZG9_9LACT</name>
<protein>
    <recommendedName>
        <fullName evidence="3">Zinc-ribbon domain-containing protein</fullName>
    </recommendedName>
</protein>
<proteinExistence type="predicted"/>